<dbReference type="Proteomes" id="UP001565369">
    <property type="component" value="Unassembled WGS sequence"/>
</dbReference>
<evidence type="ECO:0000313" key="2">
    <source>
        <dbReference type="EMBL" id="MEY9451585.1"/>
    </source>
</evidence>
<dbReference type="PANTHER" id="PTHR43792:SF1">
    <property type="entry name" value="N-ACETYLTRANSFERASE DOMAIN-CONTAINING PROTEIN"/>
    <property type="match status" value="1"/>
</dbReference>
<organism evidence="2 3">
    <name type="scientific">Bradyrhizobium ottawaense</name>
    <dbReference type="NCBI Taxonomy" id="931866"/>
    <lineage>
        <taxon>Bacteria</taxon>
        <taxon>Pseudomonadati</taxon>
        <taxon>Pseudomonadota</taxon>
        <taxon>Alphaproteobacteria</taxon>
        <taxon>Hyphomicrobiales</taxon>
        <taxon>Nitrobacteraceae</taxon>
        <taxon>Bradyrhizobium</taxon>
    </lineage>
</organism>
<feature type="domain" description="N-acetyltransferase" evidence="1">
    <location>
        <begin position="49"/>
        <end position="183"/>
    </location>
</feature>
<dbReference type="InterPro" id="IPR051531">
    <property type="entry name" value="N-acetyltransferase"/>
</dbReference>
<dbReference type="Pfam" id="PF13302">
    <property type="entry name" value="Acetyltransf_3"/>
    <property type="match status" value="1"/>
</dbReference>
<evidence type="ECO:0000313" key="3">
    <source>
        <dbReference type="Proteomes" id="UP001565369"/>
    </source>
</evidence>
<sequence>MNKNLKAASRLTCRAKQRHDGIIGLNNIQIATSSARHPASMDRFSTDNLTAERLNESHLADLVALHLDPEASRYIGGVRSAEATEKYLAVNMAHWDQYGFGLWTLRTKDGAFAGRAGIRHILVDDVDEIEIAYAFTPSLWGRGFASETATELTEIGLSQLELPSLIGIVYTANGASRRVLEKSNYLLERRTSRHGEDVVIYRARR</sequence>
<proteinExistence type="predicted"/>
<accession>A0ABV4FJ34</accession>
<comment type="caution">
    <text evidence="2">The sequence shown here is derived from an EMBL/GenBank/DDBJ whole genome shotgun (WGS) entry which is preliminary data.</text>
</comment>
<reference evidence="2 3" key="1">
    <citation type="submission" date="2024-07" db="EMBL/GenBank/DDBJ databases">
        <title>Genomic Encyclopedia of Type Strains, Phase V (KMG-V): Genome sequencing to study the core and pangenomes of soil and plant-associated prokaryotes.</title>
        <authorList>
            <person name="Whitman W."/>
        </authorList>
    </citation>
    <scope>NUCLEOTIDE SEQUENCE [LARGE SCALE GENOMIC DNA]</scope>
    <source>
        <strain evidence="2 3">USDA 152</strain>
    </source>
</reference>
<dbReference type="InterPro" id="IPR016181">
    <property type="entry name" value="Acyl_CoA_acyltransferase"/>
</dbReference>
<protein>
    <submittedName>
        <fullName evidence="2">RimJ/RimL family protein N-acetyltransferase</fullName>
    </submittedName>
</protein>
<dbReference type="InterPro" id="IPR000182">
    <property type="entry name" value="GNAT_dom"/>
</dbReference>
<evidence type="ECO:0000259" key="1">
    <source>
        <dbReference type="Pfam" id="PF13302"/>
    </source>
</evidence>
<dbReference type="PANTHER" id="PTHR43792">
    <property type="entry name" value="GNAT FAMILY, PUTATIVE (AFU_ORTHOLOGUE AFUA_3G00765)-RELATED-RELATED"/>
    <property type="match status" value="1"/>
</dbReference>
<dbReference type="SUPFAM" id="SSF55729">
    <property type="entry name" value="Acyl-CoA N-acyltransferases (Nat)"/>
    <property type="match status" value="1"/>
</dbReference>
<name>A0ABV4FJ34_9BRAD</name>
<dbReference type="Gene3D" id="3.40.630.30">
    <property type="match status" value="1"/>
</dbReference>
<gene>
    <name evidence="2" type="ORF">ABIG07_000533</name>
</gene>
<keyword evidence="3" id="KW-1185">Reference proteome</keyword>
<dbReference type="EMBL" id="JBGBZJ010000003">
    <property type="protein sequence ID" value="MEY9451585.1"/>
    <property type="molecule type" value="Genomic_DNA"/>
</dbReference>